<dbReference type="InterPro" id="IPR016187">
    <property type="entry name" value="CTDL_fold"/>
</dbReference>
<dbReference type="InterPro" id="IPR001304">
    <property type="entry name" value="C-type_lectin-like"/>
</dbReference>
<dbReference type="EMBL" id="CADEPI010000416">
    <property type="protein sequence ID" value="CAB3385499.1"/>
    <property type="molecule type" value="Genomic_DNA"/>
</dbReference>
<evidence type="ECO:0000259" key="2">
    <source>
        <dbReference type="PROSITE" id="PS50041"/>
    </source>
</evidence>
<dbReference type="Pfam" id="PF00059">
    <property type="entry name" value="Lectin_C"/>
    <property type="match status" value="1"/>
</dbReference>
<reference evidence="3 4" key="1">
    <citation type="submission" date="2020-04" db="EMBL/GenBank/DDBJ databases">
        <authorList>
            <person name="Alioto T."/>
            <person name="Alioto T."/>
            <person name="Gomez Garrido J."/>
        </authorList>
    </citation>
    <scope>NUCLEOTIDE SEQUENCE [LARGE SCALE GENOMIC DNA]</scope>
</reference>
<dbReference type="SMART" id="SM00034">
    <property type="entry name" value="CLECT"/>
    <property type="match status" value="1"/>
</dbReference>
<protein>
    <recommendedName>
        <fullName evidence="2">C-type lectin domain-containing protein</fullName>
    </recommendedName>
</protein>
<feature type="chain" id="PRO_5035727585" description="C-type lectin domain-containing protein" evidence="1">
    <location>
        <begin position="18"/>
        <end position="185"/>
    </location>
</feature>
<evidence type="ECO:0000313" key="4">
    <source>
        <dbReference type="Proteomes" id="UP000494165"/>
    </source>
</evidence>
<keyword evidence="1" id="KW-0732">Signal</keyword>
<sequence length="185" mass="20714">MSLSVLGLLLFSSAAAAENSCAEVLAEVRSLKSALKELLCNPNGLRMHTLDNGETYFFSTTHVGSVLNWYGAMQFCKSNKMDLASPKTKEELTLLVRKSKEIDAEATWHLSATDAGRERGDFRWADGEVLPLNSSLWLAPHANFRNFLWEEKLCVYIDPEQAEKLQLHNCVVKSHIICQLPAKCK</sequence>
<accession>A0A8S1DZ93</accession>
<keyword evidence="4" id="KW-1185">Reference proteome</keyword>
<dbReference type="Proteomes" id="UP000494165">
    <property type="component" value="Unassembled WGS sequence"/>
</dbReference>
<proteinExistence type="predicted"/>
<dbReference type="AlphaFoldDB" id="A0A8S1DZ93"/>
<organism evidence="3 4">
    <name type="scientific">Cloeon dipterum</name>
    <dbReference type="NCBI Taxonomy" id="197152"/>
    <lineage>
        <taxon>Eukaryota</taxon>
        <taxon>Metazoa</taxon>
        <taxon>Ecdysozoa</taxon>
        <taxon>Arthropoda</taxon>
        <taxon>Hexapoda</taxon>
        <taxon>Insecta</taxon>
        <taxon>Pterygota</taxon>
        <taxon>Palaeoptera</taxon>
        <taxon>Ephemeroptera</taxon>
        <taxon>Pisciforma</taxon>
        <taxon>Baetidae</taxon>
        <taxon>Cloeon</taxon>
    </lineage>
</organism>
<dbReference type="SUPFAM" id="SSF56436">
    <property type="entry name" value="C-type lectin-like"/>
    <property type="match status" value="1"/>
</dbReference>
<feature type="domain" description="C-type lectin" evidence="2">
    <location>
        <begin position="51"/>
        <end position="179"/>
    </location>
</feature>
<dbReference type="InterPro" id="IPR016186">
    <property type="entry name" value="C-type_lectin-like/link_sf"/>
</dbReference>
<dbReference type="OrthoDB" id="7357196at2759"/>
<evidence type="ECO:0000313" key="3">
    <source>
        <dbReference type="EMBL" id="CAB3385499.1"/>
    </source>
</evidence>
<name>A0A8S1DZ93_9INSE</name>
<gene>
    <name evidence="3" type="ORF">CLODIP_2_CD01965</name>
</gene>
<dbReference type="CDD" id="cd00037">
    <property type="entry name" value="CLECT"/>
    <property type="match status" value="1"/>
</dbReference>
<comment type="caution">
    <text evidence="3">The sequence shown here is derived from an EMBL/GenBank/DDBJ whole genome shotgun (WGS) entry which is preliminary data.</text>
</comment>
<evidence type="ECO:0000256" key="1">
    <source>
        <dbReference type="SAM" id="SignalP"/>
    </source>
</evidence>
<dbReference type="Gene3D" id="3.10.100.10">
    <property type="entry name" value="Mannose-Binding Protein A, subunit A"/>
    <property type="match status" value="1"/>
</dbReference>
<feature type="signal peptide" evidence="1">
    <location>
        <begin position="1"/>
        <end position="17"/>
    </location>
</feature>
<dbReference type="PROSITE" id="PS50041">
    <property type="entry name" value="C_TYPE_LECTIN_2"/>
    <property type="match status" value="1"/>
</dbReference>